<feature type="compositionally biased region" description="Basic residues" evidence="1">
    <location>
        <begin position="472"/>
        <end position="482"/>
    </location>
</feature>
<evidence type="ECO:0000313" key="4">
    <source>
        <dbReference type="Proteomes" id="UP001447188"/>
    </source>
</evidence>
<dbReference type="Pfam" id="PF11274">
    <property type="entry name" value="DUF3074"/>
    <property type="match status" value="1"/>
</dbReference>
<feature type="region of interest" description="Disordered" evidence="1">
    <location>
        <begin position="553"/>
        <end position="580"/>
    </location>
</feature>
<dbReference type="Proteomes" id="UP001447188">
    <property type="component" value="Unassembled WGS sequence"/>
</dbReference>
<dbReference type="Gene3D" id="3.30.530.20">
    <property type="match status" value="1"/>
</dbReference>
<feature type="compositionally biased region" description="Basic and acidic residues" evidence="1">
    <location>
        <begin position="553"/>
        <end position="566"/>
    </location>
</feature>
<sequence length="580" mass="64025">MAALHDALKILSPITAADLPEQRDLSTYLTDSLQATHVLIGSLPPPSGSPCPLPVDSTLQTLHKEWKPVKVGAAENLLGFTVFKLPAKDGRGTWFARRSVHEGLGFGRFRAGLQREFEFGEQRGTSVRGIGRTRRVDWKQSPLGHLEVNHLFAQFPGPTAPRDFVTASLTSSTHPDDIAGDTPGPADPPDPPDRTETGRPSPPPQRQFTMISRPVQDHPECVAREGYVRGQFESVEFIRELPGSSSPQSQKPVDDRLRRAASTPNVSGLEEEARAAGRKRGKTLTNSSSDEERSPGPRENTCPEQSAVEWIMITRSDPGGSVPRWMVERGTPSGIIKDAEKFLDWAAGDHGLAEYPTEPEPEPEPASDHQDAEAGDPGSVRGEQHESGREETPEHPEHPTSPVPEPVSETTPPQNDSDTAPSEPSDDAASCASFATARSSDPSAPAAPPRMDEEKALARLLREKAKLAEKLHRQRSRERKRRSKDEGRDEKLLEKHMREVEKREARYNKEIERVRNREEKRKGKQNKEVMELKGVVEALTRQNLELIERVEELEGRGRRRREREAEAEAGGEVSSGGGPG</sequence>
<comment type="caution">
    <text evidence="3">The sequence shown here is derived from an EMBL/GenBank/DDBJ whole genome shotgun (WGS) entry which is preliminary data.</text>
</comment>
<protein>
    <recommendedName>
        <fullName evidence="2">DUF3074 domain-containing protein</fullName>
    </recommendedName>
</protein>
<dbReference type="PANTHER" id="PTHR40370:SF1">
    <property type="entry name" value="DUF3074 DOMAIN-CONTAINING PROTEIN"/>
    <property type="match status" value="1"/>
</dbReference>
<name>A0ABR3G9W9_9PEZI</name>
<dbReference type="PANTHER" id="PTHR40370">
    <property type="entry name" value="EXPRESSED PROTEIN"/>
    <property type="match status" value="1"/>
</dbReference>
<organism evidence="3 4">
    <name type="scientific">Discina gigas</name>
    <dbReference type="NCBI Taxonomy" id="1032678"/>
    <lineage>
        <taxon>Eukaryota</taxon>
        <taxon>Fungi</taxon>
        <taxon>Dikarya</taxon>
        <taxon>Ascomycota</taxon>
        <taxon>Pezizomycotina</taxon>
        <taxon>Pezizomycetes</taxon>
        <taxon>Pezizales</taxon>
        <taxon>Discinaceae</taxon>
        <taxon>Discina</taxon>
    </lineage>
</organism>
<proteinExistence type="predicted"/>
<evidence type="ECO:0000256" key="1">
    <source>
        <dbReference type="SAM" id="MobiDB-lite"/>
    </source>
</evidence>
<accession>A0ABR3G9W9</accession>
<feature type="region of interest" description="Disordered" evidence="1">
    <location>
        <begin position="347"/>
        <end position="454"/>
    </location>
</feature>
<feature type="region of interest" description="Disordered" evidence="1">
    <location>
        <begin position="239"/>
        <end position="308"/>
    </location>
</feature>
<evidence type="ECO:0000259" key="2">
    <source>
        <dbReference type="Pfam" id="PF11274"/>
    </source>
</evidence>
<feature type="compositionally biased region" description="Basic and acidic residues" evidence="1">
    <location>
        <begin position="483"/>
        <end position="494"/>
    </location>
</feature>
<dbReference type="SUPFAM" id="SSF55961">
    <property type="entry name" value="Bet v1-like"/>
    <property type="match status" value="1"/>
</dbReference>
<reference evidence="3 4" key="1">
    <citation type="submission" date="2024-02" db="EMBL/GenBank/DDBJ databases">
        <title>Discinaceae phylogenomics.</title>
        <authorList>
            <person name="Dirks A.C."/>
            <person name="James T.Y."/>
        </authorList>
    </citation>
    <scope>NUCLEOTIDE SEQUENCE [LARGE SCALE GENOMIC DNA]</scope>
    <source>
        <strain evidence="3 4">ACD0624</strain>
    </source>
</reference>
<dbReference type="InterPro" id="IPR024500">
    <property type="entry name" value="DUF3074"/>
</dbReference>
<feature type="domain" description="DUF3074" evidence="2">
    <location>
        <begin position="94"/>
        <end position="346"/>
    </location>
</feature>
<dbReference type="EMBL" id="JBBBZM010000153">
    <property type="protein sequence ID" value="KAL0632749.1"/>
    <property type="molecule type" value="Genomic_DNA"/>
</dbReference>
<dbReference type="InterPro" id="IPR023393">
    <property type="entry name" value="START-like_dom_sf"/>
</dbReference>
<keyword evidence="4" id="KW-1185">Reference proteome</keyword>
<feature type="region of interest" description="Disordered" evidence="1">
    <location>
        <begin position="162"/>
        <end position="217"/>
    </location>
</feature>
<feature type="compositionally biased region" description="Basic and acidic residues" evidence="1">
    <location>
        <begin position="382"/>
        <end position="398"/>
    </location>
</feature>
<gene>
    <name evidence="3" type="ORF">Q9L58_008380</name>
</gene>
<evidence type="ECO:0000313" key="3">
    <source>
        <dbReference type="EMBL" id="KAL0632749.1"/>
    </source>
</evidence>
<feature type="region of interest" description="Disordered" evidence="1">
    <location>
        <begin position="469"/>
        <end position="494"/>
    </location>
</feature>